<dbReference type="PANTHER" id="PTHR21015:SF22">
    <property type="entry name" value="GLYCOSYLTRANSFERASE"/>
    <property type="match status" value="1"/>
</dbReference>
<accession>A0A840D2M1</accession>
<sequence>MKFLFIVQGEGRGHLTQAITLEDMLIRNGHEVVEILVGKSSTRTLPGFFNRSVQAPVKRFISPNFLPEADHKRMNLKKSFTYNLMHFPEYLRSIRYINRRIEESGAEVVINFYELLAGLTYAFFRPSVPCVCIGHQYMFLHQEFKFPERSSLQLFMLRFFTRLTSLRADKKLALSFQQMEKDQKQEIVVIPPLLRQEVLALQAAKGNHIHGYMVNSGFSDAIEAFHALHPEVSLKFFWDRAEAEEVTQVDETLSFHQIDDVKFLNGMAGCYAYASTGGFESICEAMYLGKPVLMVPVHIEQECNAYDAQLSGAGIISDSFDLKALLSSAETYTPNREFMYWTRSCERKILFELENMFTTQPSITPITTLTNYLST</sequence>
<dbReference type="GO" id="GO:0016757">
    <property type="term" value="F:glycosyltransferase activity"/>
    <property type="evidence" value="ECO:0007669"/>
    <property type="project" value="TreeGrafter"/>
</dbReference>
<dbReference type="Pfam" id="PF13528">
    <property type="entry name" value="Glyco_trans_1_3"/>
    <property type="match status" value="1"/>
</dbReference>
<evidence type="ECO:0000313" key="1">
    <source>
        <dbReference type="EMBL" id="MBB4042985.1"/>
    </source>
</evidence>
<comment type="caution">
    <text evidence="1">The sequence shown here is derived from an EMBL/GenBank/DDBJ whole genome shotgun (WGS) entry which is preliminary data.</text>
</comment>
<dbReference type="PANTHER" id="PTHR21015">
    <property type="entry name" value="UDP-N-ACETYLGLUCOSAMINE--N-ACETYLMURAMYL-(PENTAPEPTIDE) PYROPHOSPHORYL-UNDECAPRENOL N-ACETYLGLUCOSAMINE TRANSFERASE 1"/>
    <property type="match status" value="1"/>
</dbReference>
<dbReference type="Proteomes" id="UP000560658">
    <property type="component" value="Unassembled WGS sequence"/>
</dbReference>
<evidence type="ECO:0000313" key="2">
    <source>
        <dbReference type="Proteomes" id="UP000560658"/>
    </source>
</evidence>
<proteinExistence type="predicted"/>
<dbReference type="EMBL" id="JACIER010000002">
    <property type="protein sequence ID" value="MBB4042985.1"/>
    <property type="molecule type" value="Genomic_DNA"/>
</dbReference>
<dbReference type="Gene3D" id="3.40.50.2000">
    <property type="entry name" value="Glycogen Phosphorylase B"/>
    <property type="match status" value="1"/>
</dbReference>
<organism evidence="1 2">
    <name type="scientific">Bacteroides reticulotermitis</name>
    <dbReference type="NCBI Taxonomy" id="1133319"/>
    <lineage>
        <taxon>Bacteria</taxon>
        <taxon>Pseudomonadati</taxon>
        <taxon>Bacteroidota</taxon>
        <taxon>Bacteroidia</taxon>
        <taxon>Bacteroidales</taxon>
        <taxon>Bacteroidaceae</taxon>
        <taxon>Bacteroides</taxon>
    </lineage>
</organism>
<gene>
    <name evidence="1" type="ORF">GGR06_000750</name>
</gene>
<dbReference type="SUPFAM" id="SSF53756">
    <property type="entry name" value="UDP-Glycosyltransferase/glycogen phosphorylase"/>
    <property type="match status" value="1"/>
</dbReference>
<keyword evidence="2" id="KW-1185">Reference proteome</keyword>
<protein>
    <submittedName>
        <fullName evidence="1">Uncharacterized protein (TIGR00661 family)</fullName>
    </submittedName>
</protein>
<name>A0A840D2M1_9BACE</name>
<dbReference type="AlphaFoldDB" id="A0A840D2M1"/>
<reference evidence="1" key="1">
    <citation type="submission" date="2020-08" db="EMBL/GenBank/DDBJ databases">
        <title>Genomic Encyclopedia of Type Strains, Phase IV (KMG-IV): sequencing the most valuable type-strain genomes for metagenomic binning, comparative biology and taxonomic classification.</title>
        <authorList>
            <person name="Goeker M."/>
        </authorList>
    </citation>
    <scope>NUCLEOTIDE SEQUENCE [LARGE SCALE GENOMIC DNA]</scope>
    <source>
        <strain evidence="1">DSM 105720</strain>
    </source>
</reference>
<dbReference type="RefSeq" id="WP_183207804.1">
    <property type="nucleotide sequence ID" value="NZ_JACIER010000002.1"/>
</dbReference>